<evidence type="ECO:0000313" key="2">
    <source>
        <dbReference type="Proteomes" id="UP000427906"/>
    </source>
</evidence>
<keyword evidence="2" id="KW-1185">Reference proteome</keyword>
<gene>
    <name evidence="1" type="ORF">DSCA_30150</name>
</gene>
<proteinExistence type="predicted"/>
<protein>
    <submittedName>
        <fullName evidence="1">Uncharacterized protein</fullName>
    </submittedName>
</protein>
<dbReference type="EMBL" id="AP021874">
    <property type="protein sequence ID" value="BBO69085.1"/>
    <property type="molecule type" value="Genomic_DNA"/>
</dbReference>
<evidence type="ECO:0000313" key="1">
    <source>
        <dbReference type="EMBL" id="BBO69085.1"/>
    </source>
</evidence>
<sequence>MGDDGLIFLGMSLLSLCRTAIYLSHDPRCTQPLDIVEAASSRDHDPTAYSRLEAAPTLF</sequence>
<organism evidence="1 2">
    <name type="scientific">Desulfosarcina alkanivorans</name>
    <dbReference type="NCBI Taxonomy" id="571177"/>
    <lineage>
        <taxon>Bacteria</taxon>
        <taxon>Pseudomonadati</taxon>
        <taxon>Thermodesulfobacteriota</taxon>
        <taxon>Desulfobacteria</taxon>
        <taxon>Desulfobacterales</taxon>
        <taxon>Desulfosarcinaceae</taxon>
        <taxon>Desulfosarcina</taxon>
    </lineage>
</organism>
<dbReference type="KEGG" id="dalk:DSCA_30150"/>
<dbReference type="Proteomes" id="UP000427906">
    <property type="component" value="Chromosome"/>
</dbReference>
<reference evidence="1 2" key="1">
    <citation type="submission" date="2019-11" db="EMBL/GenBank/DDBJ databases">
        <title>Comparative genomics of hydrocarbon-degrading Desulfosarcina strains.</title>
        <authorList>
            <person name="Watanabe M."/>
            <person name="Kojima H."/>
            <person name="Fukui M."/>
        </authorList>
    </citation>
    <scope>NUCLEOTIDE SEQUENCE [LARGE SCALE GENOMIC DNA]</scope>
    <source>
        <strain evidence="1 2">PL12</strain>
    </source>
</reference>
<name>A0A5K7YKZ6_9BACT</name>
<accession>A0A5K7YKZ6</accession>
<dbReference type="AlphaFoldDB" id="A0A5K7YKZ6"/>